<dbReference type="Gene3D" id="3.40.50.720">
    <property type="entry name" value="NAD(P)-binding Rossmann-like Domain"/>
    <property type="match status" value="1"/>
</dbReference>
<dbReference type="InterPro" id="IPR055170">
    <property type="entry name" value="GFO_IDH_MocA-like_dom"/>
</dbReference>
<evidence type="ECO:0000259" key="1">
    <source>
        <dbReference type="Pfam" id="PF01408"/>
    </source>
</evidence>
<accession>A0A927IRD9</accession>
<dbReference type="GO" id="GO:0000166">
    <property type="term" value="F:nucleotide binding"/>
    <property type="evidence" value="ECO:0007669"/>
    <property type="project" value="InterPro"/>
</dbReference>
<dbReference type="AlphaFoldDB" id="A0A927IRD9"/>
<dbReference type="PANTHER" id="PTHR43249:SF1">
    <property type="entry name" value="D-GLUCOSIDE 3-DEHYDROGENASE"/>
    <property type="match status" value="1"/>
</dbReference>
<name>A0A927IRD9_9HYPH</name>
<dbReference type="Gene3D" id="3.30.360.10">
    <property type="entry name" value="Dihydrodipicolinate Reductase, domain 2"/>
    <property type="match status" value="1"/>
</dbReference>
<dbReference type="InterPro" id="IPR052515">
    <property type="entry name" value="Gfo/Idh/MocA_Oxidoreductase"/>
</dbReference>
<dbReference type="SUPFAM" id="SSF51735">
    <property type="entry name" value="NAD(P)-binding Rossmann-fold domains"/>
    <property type="match status" value="1"/>
</dbReference>
<gene>
    <name evidence="3" type="ORF">IC608_14085</name>
</gene>
<evidence type="ECO:0000259" key="2">
    <source>
        <dbReference type="Pfam" id="PF22725"/>
    </source>
</evidence>
<evidence type="ECO:0000313" key="4">
    <source>
        <dbReference type="Proteomes" id="UP000654108"/>
    </source>
</evidence>
<feature type="domain" description="GFO/IDH/MocA-like oxidoreductase" evidence="2">
    <location>
        <begin position="141"/>
        <end position="267"/>
    </location>
</feature>
<dbReference type="Proteomes" id="UP000654108">
    <property type="component" value="Unassembled WGS sequence"/>
</dbReference>
<sequence length="372" mass="40392">MLLVEGTGMSERLGVVLVGCGGIARSHAFALSKVPNARMVASVDIDEAAAKRFKDRFGFETCSTDLDAVLAREDVHAVVIATSSKPHGMLIMKALHAGKHVLVQKPMTASVVESRAAVALAREKNLKLMVSFFELFLPPVERAKQIIDQGLIGEPFFFKAIMAWYTPDVTAGWRFNPELAGGGVILDGNVHHVSNALYLLGNPRIDSVYAEYGALTADVQVEDTAVILVRTEKAILEISGSNRLQEPGGATTAFKDQWQVFGTKGTIAWDAAARPTFRVFTSDNDALDPLLNNGWVSPKLPVMPPDHREFSMHINGEESPWVPEHQHFVDACLNDTAVRSDGEFGLKTQLILEAAYKSGKEGRKLGLDSVGA</sequence>
<comment type="caution">
    <text evidence="3">The sequence shown here is derived from an EMBL/GenBank/DDBJ whole genome shotgun (WGS) entry which is preliminary data.</text>
</comment>
<dbReference type="SUPFAM" id="SSF55347">
    <property type="entry name" value="Glyceraldehyde-3-phosphate dehydrogenase-like, C-terminal domain"/>
    <property type="match status" value="1"/>
</dbReference>
<dbReference type="PANTHER" id="PTHR43249">
    <property type="entry name" value="UDP-N-ACETYL-2-AMINO-2-DEOXY-D-GLUCURONATE OXIDASE"/>
    <property type="match status" value="1"/>
</dbReference>
<dbReference type="Pfam" id="PF22725">
    <property type="entry name" value="GFO_IDH_MocA_C3"/>
    <property type="match status" value="1"/>
</dbReference>
<dbReference type="InterPro" id="IPR036291">
    <property type="entry name" value="NAD(P)-bd_dom_sf"/>
</dbReference>
<reference evidence="3" key="1">
    <citation type="submission" date="2020-09" db="EMBL/GenBank/DDBJ databases">
        <title>Genome seq and assembly of Devosia sp.</title>
        <authorList>
            <person name="Chhetri G."/>
        </authorList>
    </citation>
    <scope>NUCLEOTIDE SEQUENCE</scope>
    <source>
        <strain evidence="3">PTR5</strain>
    </source>
</reference>
<dbReference type="EMBL" id="JACYFU010000003">
    <property type="protein sequence ID" value="MBD8066600.1"/>
    <property type="molecule type" value="Genomic_DNA"/>
</dbReference>
<evidence type="ECO:0000313" key="3">
    <source>
        <dbReference type="EMBL" id="MBD8066600.1"/>
    </source>
</evidence>
<dbReference type="InterPro" id="IPR000683">
    <property type="entry name" value="Gfo/Idh/MocA-like_OxRdtase_N"/>
</dbReference>
<feature type="domain" description="Gfo/Idh/MocA-like oxidoreductase N-terminal" evidence="1">
    <location>
        <begin position="14"/>
        <end position="132"/>
    </location>
</feature>
<organism evidence="3 4">
    <name type="scientific">Devosia oryzisoli</name>
    <dbReference type="NCBI Taxonomy" id="2774138"/>
    <lineage>
        <taxon>Bacteria</taxon>
        <taxon>Pseudomonadati</taxon>
        <taxon>Pseudomonadota</taxon>
        <taxon>Alphaproteobacteria</taxon>
        <taxon>Hyphomicrobiales</taxon>
        <taxon>Devosiaceae</taxon>
        <taxon>Devosia</taxon>
    </lineage>
</organism>
<proteinExistence type="predicted"/>
<dbReference type="Pfam" id="PF01408">
    <property type="entry name" value="GFO_IDH_MocA"/>
    <property type="match status" value="1"/>
</dbReference>
<protein>
    <submittedName>
        <fullName evidence="3">Gfo/Idh/MocA family oxidoreductase</fullName>
    </submittedName>
</protein>
<keyword evidence="4" id="KW-1185">Reference proteome</keyword>